<sequence>MSWFMVNGISAAAAFVSLCIFIITTRKLASTIRLGRELAMHIAQATTGLEKAALALSDEHQDFRDESRTLAARMAESTRVRQDIERSLNHMERLHLQLQKTLNRQRAVTAAPARQRAAIQTHEGSTPPAREGQTSLPVFVQRRISRTMPGAHDHKL</sequence>
<evidence type="ECO:0000256" key="2">
    <source>
        <dbReference type="SAM" id="Phobius"/>
    </source>
</evidence>
<gene>
    <name evidence="3" type="ORF">BHV28_02170</name>
</gene>
<dbReference type="KEGG" id="thd:BHV28_02170"/>
<keyword evidence="2" id="KW-1133">Transmembrane helix</keyword>
<dbReference type="EMBL" id="CP017315">
    <property type="protein sequence ID" value="AQS40939.1"/>
    <property type="molecule type" value="Genomic_DNA"/>
</dbReference>
<dbReference type="Proteomes" id="UP000188912">
    <property type="component" value="Chromosome"/>
</dbReference>
<evidence type="ECO:0000313" key="4">
    <source>
        <dbReference type="Proteomes" id="UP000188912"/>
    </source>
</evidence>
<reference evidence="3 4" key="2">
    <citation type="journal article" date="2016" name="Sci. Rep.">
        <title>The genome of Rhizobiales bacteria in predatory ants reveals urease gene functions but no genes for nitrogen fixation.</title>
        <authorList>
            <person name="Neuvonen M.M."/>
            <person name="Tamarit D."/>
            <person name="Naslund K."/>
            <person name="Liebig J."/>
            <person name="Feldhaar H."/>
            <person name="Moran N.A."/>
            <person name="Guy L."/>
            <person name="Andersson S.G."/>
        </authorList>
    </citation>
    <scope>NUCLEOTIDE SEQUENCE [LARGE SCALE GENOMIC DNA]</scope>
    <source>
        <strain evidence="3 4">Hsal</strain>
    </source>
</reference>
<feature type="transmembrane region" description="Helical" evidence="2">
    <location>
        <begin position="6"/>
        <end position="24"/>
    </location>
</feature>
<name>A0A1U9JSV0_9HYPH</name>
<dbReference type="NCBIfam" id="NF046118">
    <property type="entry name" value="T4SS_BAB2_0123"/>
    <property type="match status" value="1"/>
</dbReference>
<feature type="region of interest" description="Disordered" evidence="1">
    <location>
        <begin position="112"/>
        <end position="136"/>
    </location>
</feature>
<accession>A0A1U9JSV0</accession>
<reference evidence="3 4" key="1">
    <citation type="journal article" date="2010" name="Science">
        <title>Genomic comparison of the ants Camponotus floridanus and Harpegnathos saltator.</title>
        <authorList>
            <person name="Bonasio R."/>
            <person name="Zhang G."/>
            <person name="Ye C."/>
            <person name="Mutti N.S."/>
            <person name="Fang X."/>
            <person name="Qin N."/>
            <person name="Donahue G."/>
            <person name="Yang P."/>
            <person name="Li Q."/>
            <person name="Li C."/>
            <person name="Zhang P."/>
            <person name="Huang Z."/>
            <person name="Berger S.L."/>
            <person name="Reinberg D."/>
            <person name="Wang J."/>
            <person name="Liebig J."/>
        </authorList>
    </citation>
    <scope>NUCLEOTIDE SEQUENCE [LARGE SCALE GENOMIC DNA]</scope>
    <source>
        <strain evidence="3 4">Hsal</strain>
    </source>
</reference>
<organism evidence="3 4">
    <name type="scientific">Candidatus Tokpelaia hoelldobleri</name>
    <dbReference type="NCBI Taxonomy" id="1902579"/>
    <lineage>
        <taxon>Bacteria</taxon>
        <taxon>Pseudomonadati</taxon>
        <taxon>Pseudomonadota</taxon>
        <taxon>Alphaproteobacteria</taxon>
        <taxon>Hyphomicrobiales</taxon>
        <taxon>Candidatus Tokpelaia</taxon>
    </lineage>
</organism>
<keyword evidence="2" id="KW-0472">Membrane</keyword>
<protein>
    <submittedName>
        <fullName evidence="3">Uncharacterized protein</fullName>
    </submittedName>
</protein>
<evidence type="ECO:0000256" key="1">
    <source>
        <dbReference type="SAM" id="MobiDB-lite"/>
    </source>
</evidence>
<dbReference type="AlphaFoldDB" id="A0A1U9JSV0"/>
<evidence type="ECO:0000313" key="3">
    <source>
        <dbReference type="EMBL" id="AQS40939.1"/>
    </source>
</evidence>
<dbReference type="STRING" id="1902579.BHV28_02170"/>
<keyword evidence="2" id="KW-0812">Transmembrane</keyword>
<keyword evidence="4" id="KW-1185">Reference proteome</keyword>
<proteinExistence type="predicted"/>